<comment type="caution">
    <text evidence="13">The sequence shown here is derived from an EMBL/GenBank/DDBJ whole genome shotgun (WGS) entry which is preliminary data.</text>
</comment>
<evidence type="ECO:0000256" key="11">
    <source>
        <dbReference type="SAM" id="SignalP"/>
    </source>
</evidence>
<dbReference type="EC" id="3.2.1.14" evidence="2"/>
<evidence type="ECO:0000313" key="14">
    <source>
        <dbReference type="Proteomes" id="UP001150925"/>
    </source>
</evidence>
<feature type="region of interest" description="Disordered" evidence="10">
    <location>
        <begin position="343"/>
        <end position="388"/>
    </location>
</feature>
<evidence type="ECO:0000256" key="10">
    <source>
        <dbReference type="SAM" id="MobiDB-lite"/>
    </source>
</evidence>
<dbReference type="GO" id="GO:0006032">
    <property type="term" value="P:chitin catabolic process"/>
    <property type="evidence" value="ECO:0007669"/>
    <property type="project" value="UniProtKB-KW"/>
</dbReference>
<protein>
    <recommendedName>
        <fullName evidence="2">chitinase</fullName>
        <ecNumber evidence="2">3.2.1.14</ecNumber>
    </recommendedName>
</protein>
<keyword evidence="4" id="KW-0146">Chitin degradation</keyword>
<reference evidence="13" key="1">
    <citation type="submission" date="2022-07" db="EMBL/GenBank/DDBJ databases">
        <title>Phylogenomic reconstructions and comparative analyses of Kickxellomycotina fungi.</title>
        <authorList>
            <person name="Reynolds N.K."/>
            <person name="Stajich J.E."/>
            <person name="Barry K."/>
            <person name="Grigoriev I.V."/>
            <person name="Crous P."/>
            <person name="Smith M.E."/>
        </authorList>
    </citation>
    <scope>NUCLEOTIDE SEQUENCE</scope>
    <source>
        <strain evidence="13">RSA 1196</strain>
    </source>
</reference>
<proteinExistence type="inferred from homology"/>
<evidence type="ECO:0000313" key="13">
    <source>
        <dbReference type="EMBL" id="KAJ1954161.1"/>
    </source>
</evidence>
<evidence type="ECO:0000256" key="2">
    <source>
        <dbReference type="ARBA" id="ARBA00012729"/>
    </source>
</evidence>
<dbReference type="GO" id="GO:0005576">
    <property type="term" value="C:extracellular region"/>
    <property type="evidence" value="ECO:0007669"/>
    <property type="project" value="TreeGrafter"/>
</dbReference>
<dbReference type="AlphaFoldDB" id="A0A9W8E4W1"/>
<sequence>MVAAVWPFVIGLWCILWGPSSFTLAGGFDQSCNSNLVLYWGQNSYGAANPSDSANWEQPLAHYCQDDTVDVLVLAFLHIFNAGSDKLPGTNFANHCNTTFAGSDLLHCPEIGKDIQYCQSRGKKVLLSLGGAAGSYGFANDGEGKSFADKIWNLFLGGQSDKRPFGNVVLDGVDLDIEGGSSVGYSAFVDTLRARFSSSLEGELQRRYYVAAAPQCPYPDAYMGPVLKSSWVDMVYVQFYNNYCGVNNYPQQFNFDEWQNWADTVSVNKDVKVYIGVPGARTAASSGYISGDRLREISQKVQQTHSSFGGVMMWDASQSYNNRAGGSSYAAAAKAALLEKHQCRGGTPAPHPKPTTSIPGPSTPTSPTTPTTSRGSHPTPRPNEGCIQQGSSCDSEGAYACSGYSFAQCNQGRWTLRSCSTDKSLACFQGNNGGVFCDKPNGRPISSCIGTKP</sequence>
<evidence type="ECO:0000259" key="12">
    <source>
        <dbReference type="PROSITE" id="PS51910"/>
    </source>
</evidence>
<dbReference type="SUPFAM" id="SSF51445">
    <property type="entry name" value="(Trans)glycosidases"/>
    <property type="match status" value="1"/>
</dbReference>
<dbReference type="InterPro" id="IPR045321">
    <property type="entry name" value="Cts1-like"/>
</dbReference>
<comment type="catalytic activity">
    <reaction evidence="1">
        <text>Random endo-hydrolysis of N-acetyl-beta-D-glucosaminide (1-&gt;4)-beta-linkages in chitin and chitodextrins.</text>
        <dbReference type="EC" id="3.2.1.14"/>
    </reaction>
</comment>
<evidence type="ECO:0000256" key="6">
    <source>
        <dbReference type="ARBA" id="ARBA00023295"/>
    </source>
</evidence>
<name>A0A9W8E4W1_9FUNG</name>
<evidence type="ECO:0000256" key="7">
    <source>
        <dbReference type="ARBA" id="ARBA00023326"/>
    </source>
</evidence>
<dbReference type="GO" id="GO:0008843">
    <property type="term" value="F:endochitinase activity"/>
    <property type="evidence" value="ECO:0007669"/>
    <property type="project" value="UniProtKB-EC"/>
</dbReference>
<dbReference type="PROSITE" id="PS01095">
    <property type="entry name" value="GH18_1"/>
    <property type="match status" value="1"/>
</dbReference>
<evidence type="ECO:0000256" key="3">
    <source>
        <dbReference type="ARBA" id="ARBA00022801"/>
    </source>
</evidence>
<dbReference type="Proteomes" id="UP001150925">
    <property type="component" value="Unassembled WGS sequence"/>
</dbReference>
<evidence type="ECO:0000256" key="8">
    <source>
        <dbReference type="RuleBase" id="RU000489"/>
    </source>
</evidence>
<organism evidence="13 14">
    <name type="scientific">Dispira parvispora</name>
    <dbReference type="NCBI Taxonomy" id="1520584"/>
    <lineage>
        <taxon>Eukaryota</taxon>
        <taxon>Fungi</taxon>
        <taxon>Fungi incertae sedis</taxon>
        <taxon>Zoopagomycota</taxon>
        <taxon>Kickxellomycotina</taxon>
        <taxon>Dimargaritomycetes</taxon>
        <taxon>Dimargaritales</taxon>
        <taxon>Dimargaritaceae</taxon>
        <taxon>Dispira</taxon>
    </lineage>
</organism>
<comment type="similarity">
    <text evidence="9">Belongs to the glycosyl hydrolase 18 family.</text>
</comment>
<dbReference type="GO" id="GO:0000272">
    <property type="term" value="P:polysaccharide catabolic process"/>
    <property type="evidence" value="ECO:0007669"/>
    <property type="project" value="UniProtKB-KW"/>
</dbReference>
<dbReference type="CDD" id="cd02877">
    <property type="entry name" value="GH18_hevamine_XipI_class_III"/>
    <property type="match status" value="1"/>
</dbReference>
<dbReference type="InterPro" id="IPR001579">
    <property type="entry name" value="Glyco_hydro_18_chit_AS"/>
</dbReference>
<dbReference type="InterPro" id="IPR001223">
    <property type="entry name" value="Glyco_hydro18_cat"/>
</dbReference>
<dbReference type="OrthoDB" id="6020543at2759"/>
<accession>A0A9W8E4W1</accession>
<feature type="chain" id="PRO_5040919304" description="chitinase" evidence="11">
    <location>
        <begin position="26"/>
        <end position="453"/>
    </location>
</feature>
<keyword evidence="7" id="KW-0624">Polysaccharide degradation</keyword>
<feature type="compositionally biased region" description="Low complexity" evidence="10">
    <location>
        <begin position="354"/>
        <end position="378"/>
    </location>
</feature>
<keyword evidence="6 8" id="KW-0326">Glycosidase</keyword>
<evidence type="ECO:0000256" key="1">
    <source>
        <dbReference type="ARBA" id="ARBA00000822"/>
    </source>
</evidence>
<dbReference type="Pfam" id="PF00704">
    <property type="entry name" value="Glyco_hydro_18"/>
    <property type="match status" value="1"/>
</dbReference>
<dbReference type="InterPro" id="IPR017853">
    <property type="entry name" value="GH"/>
</dbReference>
<evidence type="ECO:0000256" key="9">
    <source>
        <dbReference type="RuleBase" id="RU004453"/>
    </source>
</evidence>
<gene>
    <name evidence="13" type="primary">CHT2_4</name>
    <name evidence="13" type="ORF">IWQ62_005824</name>
</gene>
<keyword evidence="14" id="KW-1185">Reference proteome</keyword>
<keyword evidence="3 8" id="KW-0378">Hydrolase</keyword>
<feature type="domain" description="GH18" evidence="12">
    <location>
        <begin position="34"/>
        <end position="340"/>
    </location>
</feature>
<dbReference type="Gene3D" id="3.20.20.80">
    <property type="entry name" value="Glycosidases"/>
    <property type="match status" value="1"/>
</dbReference>
<feature type="signal peptide" evidence="11">
    <location>
        <begin position="1"/>
        <end position="25"/>
    </location>
</feature>
<evidence type="ECO:0000256" key="4">
    <source>
        <dbReference type="ARBA" id="ARBA00023024"/>
    </source>
</evidence>
<dbReference type="EMBL" id="JANBPY010002658">
    <property type="protein sequence ID" value="KAJ1954161.1"/>
    <property type="molecule type" value="Genomic_DNA"/>
</dbReference>
<evidence type="ECO:0000256" key="5">
    <source>
        <dbReference type="ARBA" id="ARBA00023277"/>
    </source>
</evidence>
<keyword evidence="5" id="KW-0119">Carbohydrate metabolism</keyword>
<dbReference type="PANTHER" id="PTHR45708">
    <property type="entry name" value="ENDOCHITINASE"/>
    <property type="match status" value="1"/>
</dbReference>
<keyword evidence="11" id="KW-0732">Signal</keyword>
<dbReference type="InterPro" id="IPR050542">
    <property type="entry name" value="Glycosyl_Hydrlase18_Chitinase"/>
</dbReference>
<dbReference type="PANTHER" id="PTHR45708:SF49">
    <property type="entry name" value="ENDOCHITINASE"/>
    <property type="match status" value="1"/>
</dbReference>
<dbReference type="PROSITE" id="PS51910">
    <property type="entry name" value="GH18_2"/>
    <property type="match status" value="1"/>
</dbReference>